<dbReference type="PROSITE" id="PS50082">
    <property type="entry name" value="WD_REPEATS_2"/>
    <property type="match status" value="4"/>
</dbReference>
<name>S8D5I9_9LAMI</name>
<dbReference type="CDD" id="cd00200">
    <property type="entry name" value="WD40"/>
    <property type="match status" value="1"/>
</dbReference>
<dbReference type="Gene3D" id="2.130.10.10">
    <property type="entry name" value="YVTN repeat-like/Quinoprotein amine dehydrogenase"/>
    <property type="match status" value="2"/>
</dbReference>
<dbReference type="PANTHER" id="PTHR22844">
    <property type="entry name" value="F-BOX AND WD40 DOMAIN PROTEIN"/>
    <property type="match status" value="1"/>
</dbReference>
<dbReference type="PANTHER" id="PTHR22844:SF334">
    <property type="entry name" value="PROTEIN JINGUBANG-LIKE"/>
    <property type="match status" value="1"/>
</dbReference>
<evidence type="ECO:0000313" key="2">
    <source>
        <dbReference type="EMBL" id="EPS57878.1"/>
    </source>
</evidence>
<dbReference type="Proteomes" id="UP000015453">
    <property type="component" value="Unassembled WGS sequence"/>
</dbReference>
<keyword evidence="3" id="KW-1185">Reference proteome</keyword>
<accession>S8D5I9</accession>
<dbReference type="EMBL" id="AUSU01009746">
    <property type="protein sequence ID" value="EPS57878.1"/>
    <property type="molecule type" value="Genomic_DNA"/>
</dbReference>
<dbReference type="SUPFAM" id="SSF50978">
    <property type="entry name" value="WD40 repeat-like"/>
    <property type="match status" value="1"/>
</dbReference>
<feature type="repeat" description="WD" evidence="1">
    <location>
        <begin position="299"/>
        <end position="338"/>
    </location>
</feature>
<evidence type="ECO:0000256" key="1">
    <source>
        <dbReference type="PROSITE-ProRule" id="PRU00221"/>
    </source>
</evidence>
<dbReference type="PROSITE" id="PS50294">
    <property type="entry name" value="WD_REPEATS_REGION"/>
    <property type="match status" value="2"/>
</dbReference>
<feature type="repeat" description="WD" evidence="1">
    <location>
        <begin position="257"/>
        <end position="296"/>
    </location>
</feature>
<evidence type="ECO:0000313" key="3">
    <source>
        <dbReference type="Proteomes" id="UP000015453"/>
    </source>
</evidence>
<dbReference type="InterPro" id="IPR015943">
    <property type="entry name" value="WD40/YVTN_repeat-like_dom_sf"/>
</dbReference>
<gene>
    <name evidence="2" type="ORF">M569_16938</name>
</gene>
<dbReference type="InterPro" id="IPR001680">
    <property type="entry name" value="WD40_rpt"/>
</dbReference>
<proteinExistence type="predicted"/>
<dbReference type="Pfam" id="PF00400">
    <property type="entry name" value="WD40"/>
    <property type="match status" value="5"/>
</dbReference>
<organism evidence="2 3">
    <name type="scientific">Genlisea aurea</name>
    <dbReference type="NCBI Taxonomy" id="192259"/>
    <lineage>
        <taxon>Eukaryota</taxon>
        <taxon>Viridiplantae</taxon>
        <taxon>Streptophyta</taxon>
        <taxon>Embryophyta</taxon>
        <taxon>Tracheophyta</taxon>
        <taxon>Spermatophyta</taxon>
        <taxon>Magnoliopsida</taxon>
        <taxon>eudicotyledons</taxon>
        <taxon>Gunneridae</taxon>
        <taxon>Pentapetalae</taxon>
        <taxon>asterids</taxon>
        <taxon>lamiids</taxon>
        <taxon>Lamiales</taxon>
        <taxon>Lentibulariaceae</taxon>
        <taxon>Genlisea</taxon>
    </lineage>
</organism>
<feature type="repeat" description="WD" evidence="1">
    <location>
        <begin position="121"/>
        <end position="162"/>
    </location>
</feature>
<reference evidence="2 3" key="1">
    <citation type="journal article" date="2013" name="BMC Genomics">
        <title>The miniature genome of a carnivorous plant Genlisea aurea contains a low number of genes and short non-coding sequences.</title>
        <authorList>
            <person name="Leushkin E.V."/>
            <person name="Sutormin R.A."/>
            <person name="Nabieva E.R."/>
            <person name="Penin A.A."/>
            <person name="Kondrashov A.S."/>
            <person name="Logacheva M.D."/>
        </authorList>
    </citation>
    <scope>NUCLEOTIDE SEQUENCE [LARGE SCALE GENOMIC DNA]</scope>
</reference>
<dbReference type="FunFam" id="2.130.10.10:FF:000775">
    <property type="entry name" value="BnaA09g28200D protein"/>
    <property type="match status" value="1"/>
</dbReference>
<keyword evidence="1" id="KW-0853">WD repeat</keyword>
<dbReference type="InterPro" id="IPR045182">
    <property type="entry name" value="JINGUBANG-like"/>
</dbReference>
<comment type="caution">
    <text evidence="2">The sequence shown here is derived from an EMBL/GenBank/DDBJ whole genome shotgun (WGS) entry which is preliminary data.</text>
</comment>
<feature type="non-terminal residue" evidence="2">
    <location>
        <position position="1"/>
    </location>
</feature>
<protein>
    <submittedName>
        <fullName evidence="2">Uncharacterized protein</fullName>
    </submittedName>
</protein>
<feature type="non-terminal residue" evidence="2">
    <location>
        <position position="338"/>
    </location>
</feature>
<dbReference type="SMART" id="SM00320">
    <property type="entry name" value="WD40"/>
    <property type="match status" value="7"/>
</dbReference>
<dbReference type="InterPro" id="IPR036322">
    <property type="entry name" value="WD40_repeat_dom_sf"/>
</dbReference>
<sequence>TGLMGSLLRQKGHIYSLAVAGDVLYTGSESRNIRVWKNQREFACFKAKSGLVKAIVLSGDRIFSGHQDGKIRVWKVSSRDPRSHKLCGTLPTFKSLIRGAFNPNNYVESASHHRRHRHAIWIEHTDAISSLALSEDESLLYSASWDGAFKVWRISDSKCLESVRAHGDAVNSIVAGFDGLAFTGSADGSVKAWRREEEGEAGKKRTAAKHVLWQALLNQESAVTSLSISDSVLYCGSSDGLINFWLRGKLLSHGGVLKSHRLAVLCLATAGNLLLSGSADTNICVWRRDGGRHLCTAVLIGHSGPIKCLAVEEDKKQKHQYVVYSGSIDKSVKIWRIA</sequence>
<feature type="repeat" description="WD" evidence="1">
    <location>
        <begin position="45"/>
        <end position="84"/>
    </location>
</feature>
<dbReference type="OrthoDB" id="674604at2759"/>
<dbReference type="AlphaFoldDB" id="S8D5I9"/>